<dbReference type="InterPro" id="IPR002035">
    <property type="entry name" value="VWF_A"/>
</dbReference>
<dbReference type="InterPro" id="IPR036465">
    <property type="entry name" value="vWFA_dom_sf"/>
</dbReference>
<dbReference type="Proteomes" id="UP001183246">
    <property type="component" value="Unassembled WGS sequence"/>
</dbReference>
<dbReference type="EMBL" id="JAVREL010000001">
    <property type="protein sequence ID" value="MDT0341538.1"/>
    <property type="molecule type" value="Genomic_DNA"/>
</dbReference>
<protein>
    <submittedName>
        <fullName evidence="2">VWA domain-containing protein</fullName>
    </submittedName>
</protein>
<proteinExistence type="predicted"/>
<accession>A0ABU2MIW3</accession>
<reference evidence="3" key="1">
    <citation type="submission" date="2023-07" db="EMBL/GenBank/DDBJ databases">
        <title>30 novel species of actinomycetes from the DSMZ collection.</title>
        <authorList>
            <person name="Nouioui I."/>
        </authorList>
    </citation>
    <scope>NUCLEOTIDE SEQUENCE [LARGE SCALE GENOMIC DNA]</scope>
    <source>
        <strain evidence="3">DSM 44938</strain>
    </source>
</reference>
<dbReference type="Pfam" id="PF13768">
    <property type="entry name" value="VWA_3"/>
    <property type="match status" value="1"/>
</dbReference>
<gene>
    <name evidence="2" type="ORF">RM590_02600</name>
</gene>
<feature type="domain" description="VWFA" evidence="1">
    <location>
        <begin position="56"/>
        <end position="241"/>
    </location>
</feature>
<sequence>MTGAGPAERAGPRAELTAEYQADQYAAGDGGDVRVILKVTVAGLGEEAAGRAAHRSEIIIIDCSGSMRHPSIRPIAAARRAAEKAIELLPDGTHFALVRGNEAAEVVYPSRPGTVAADEETRRAGGLAARAMDGNGGTRISAWLDLARRLLAGRPDASLRHVLLLTDGRDRHEEEDELRRVLDACEGEFTCDALAIGEDWDVDQLREIVGRLNGRAAAVEPSPGADGPAFPEELTRMLTGIVRTATARTLPQLGIRVWTGPGVRISLFRQLVPVERDLTAAGHVGATDEAEGDVTGFATGAWGDETRWYELRLRAESASSRSGGGAGPGARIASVGLAAEGVALPETRSVTVRWTDESPPFSNPAPVGEHFKHTVALNEADQRGCRALAAGDLATAAEELGRAVRLARLLGDERRLTRLARLVVIEDADEGRVTVRADPDSGQLKRMLLESGYSMAPPAPDGAGNVESEGRPVCCPVCGEWVRPGRFCNNCGHQFADAP</sequence>
<dbReference type="Gene3D" id="1.20.120.1690">
    <property type="match status" value="1"/>
</dbReference>
<organism evidence="2 3">
    <name type="scientific">Streptomyces litchfieldiae</name>
    <dbReference type="NCBI Taxonomy" id="3075543"/>
    <lineage>
        <taxon>Bacteria</taxon>
        <taxon>Bacillati</taxon>
        <taxon>Actinomycetota</taxon>
        <taxon>Actinomycetes</taxon>
        <taxon>Kitasatosporales</taxon>
        <taxon>Streptomycetaceae</taxon>
        <taxon>Streptomyces</taxon>
    </lineage>
</organism>
<evidence type="ECO:0000313" key="2">
    <source>
        <dbReference type="EMBL" id="MDT0341538.1"/>
    </source>
</evidence>
<evidence type="ECO:0000259" key="1">
    <source>
        <dbReference type="PROSITE" id="PS50234"/>
    </source>
</evidence>
<evidence type="ECO:0000313" key="3">
    <source>
        <dbReference type="Proteomes" id="UP001183246"/>
    </source>
</evidence>
<dbReference type="SUPFAM" id="SSF53300">
    <property type="entry name" value="vWA-like"/>
    <property type="match status" value="1"/>
</dbReference>
<name>A0ABU2MIW3_9ACTN</name>
<dbReference type="RefSeq" id="WP_311702666.1">
    <property type="nucleotide sequence ID" value="NZ_JAVREL010000001.1"/>
</dbReference>
<dbReference type="Gene3D" id="2.60.40.3670">
    <property type="match status" value="1"/>
</dbReference>
<dbReference type="Gene3D" id="3.40.50.410">
    <property type="entry name" value="von Willebrand factor, type A domain"/>
    <property type="match status" value="1"/>
</dbReference>
<keyword evidence="3" id="KW-1185">Reference proteome</keyword>
<dbReference type="PROSITE" id="PS50234">
    <property type="entry name" value="VWFA"/>
    <property type="match status" value="1"/>
</dbReference>
<dbReference type="SMART" id="SM00327">
    <property type="entry name" value="VWA"/>
    <property type="match status" value="1"/>
</dbReference>
<comment type="caution">
    <text evidence="2">The sequence shown here is derived from an EMBL/GenBank/DDBJ whole genome shotgun (WGS) entry which is preliminary data.</text>
</comment>
<dbReference type="CDD" id="cd00198">
    <property type="entry name" value="vWFA"/>
    <property type="match status" value="1"/>
</dbReference>